<name>A0A553NBY8_TIGCA</name>
<accession>A0A553NBY8</accession>
<dbReference type="InterPro" id="IPR000504">
    <property type="entry name" value="RRM_dom"/>
</dbReference>
<dbReference type="STRING" id="6832.A0A553NBY8"/>
<dbReference type="OrthoDB" id="431068at2759"/>
<dbReference type="AlphaFoldDB" id="A0A553NBY8"/>
<dbReference type="InterPro" id="IPR050666">
    <property type="entry name" value="ESRP"/>
</dbReference>
<dbReference type="SUPFAM" id="SSF54928">
    <property type="entry name" value="RNA-binding domain, RBD"/>
    <property type="match status" value="3"/>
</dbReference>
<dbReference type="CDD" id="cd12254">
    <property type="entry name" value="RRM_hnRNPH_ESRPs_RBM12_like"/>
    <property type="match status" value="1"/>
</dbReference>
<proteinExistence type="predicted"/>
<dbReference type="Gene3D" id="3.30.70.330">
    <property type="match status" value="4"/>
</dbReference>
<feature type="domain" description="RRM" evidence="5">
    <location>
        <begin position="190"/>
        <end position="265"/>
    </location>
</feature>
<evidence type="ECO:0000259" key="5">
    <source>
        <dbReference type="PROSITE" id="PS50102"/>
    </source>
</evidence>
<organism evidence="6 7">
    <name type="scientific">Tigriopus californicus</name>
    <name type="common">Marine copepod</name>
    <dbReference type="NCBI Taxonomy" id="6832"/>
    <lineage>
        <taxon>Eukaryota</taxon>
        <taxon>Metazoa</taxon>
        <taxon>Ecdysozoa</taxon>
        <taxon>Arthropoda</taxon>
        <taxon>Crustacea</taxon>
        <taxon>Multicrustacea</taxon>
        <taxon>Hexanauplia</taxon>
        <taxon>Copepoda</taxon>
        <taxon>Harpacticoida</taxon>
        <taxon>Harpacticidae</taxon>
        <taxon>Tigriopus</taxon>
    </lineage>
</organism>
<comment type="caution">
    <text evidence="6">The sequence shown here is derived from an EMBL/GenBank/DDBJ whole genome shotgun (WGS) entry which is preliminary data.</text>
</comment>
<dbReference type="GO" id="GO:0003723">
    <property type="term" value="F:RNA binding"/>
    <property type="evidence" value="ECO:0007669"/>
    <property type="project" value="UniProtKB-UniRule"/>
</dbReference>
<gene>
    <name evidence="6" type="ORF">TCAL_02028</name>
</gene>
<evidence type="ECO:0000256" key="3">
    <source>
        <dbReference type="PROSITE-ProRule" id="PRU00176"/>
    </source>
</evidence>
<feature type="domain" description="RRM" evidence="5">
    <location>
        <begin position="305"/>
        <end position="380"/>
    </location>
</feature>
<dbReference type="SMART" id="SM00360">
    <property type="entry name" value="RRM"/>
    <property type="match status" value="4"/>
</dbReference>
<evidence type="ECO:0000256" key="1">
    <source>
        <dbReference type="ARBA" id="ARBA00022737"/>
    </source>
</evidence>
<sequence>MSVSDHVARLEGLPFKVSKAELLEFFADCEVAKGEDGIHLVLNHEGRASGLGFVEFASAAGLEEGLKLSNKNIASYGRYAKISECPTKELQWYLNRMEAGTESKKFRVRMRGLPYRVTEYDVAQWFAPEAACSDVEIHLNSDGRSSGIATAFFDSREEAENALKKHNADMNHRYIALSLESEDPMSRHGFFIRMGGIPFRASDEELKEFFLPAKCVSVRIIFNNEGRPSGNAIAEFESEADALQAMEKDRETLGKRFVILTRVDASGYNLNEDGGGDTNGERRGRSGGGTGGRGFDTDSEGRGGFSVRMSGLPFRVTVEEIKEWFSPEATCSHARLLLNRDGRPSGEAVAEFATQEEAEQALTKNRQNLGTRYVILKAQY</sequence>
<evidence type="ECO:0000313" key="7">
    <source>
        <dbReference type="Proteomes" id="UP000318571"/>
    </source>
</evidence>
<dbReference type="PROSITE" id="PS50102">
    <property type="entry name" value="RRM"/>
    <property type="match status" value="4"/>
</dbReference>
<evidence type="ECO:0000313" key="6">
    <source>
        <dbReference type="EMBL" id="TRY62879.1"/>
    </source>
</evidence>
<keyword evidence="2 3" id="KW-0694">RNA-binding</keyword>
<evidence type="ECO:0000256" key="2">
    <source>
        <dbReference type="ARBA" id="ARBA00022884"/>
    </source>
</evidence>
<keyword evidence="1" id="KW-0677">Repeat</keyword>
<feature type="domain" description="RRM" evidence="5">
    <location>
        <begin position="6"/>
        <end position="87"/>
    </location>
</feature>
<evidence type="ECO:0000256" key="4">
    <source>
        <dbReference type="SAM" id="MobiDB-lite"/>
    </source>
</evidence>
<dbReference type="PANTHER" id="PTHR13976">
    <property type="entry name" value="HETEROGENEOUS NUCLEAR RIBONUCLEOPROTEIN-RELATED"/>
    <property type="match status" value="1"/>
</dbReference>
<reference evidence="6 7" key="1">
    <citation type="journal article" date="2018" name="Nat. Ecol. Evol.">
        <title>Genomic signatures of mitonuclear coevolution across populations of Tigriopus californicus.</title>
        <authorList>
            <person name="Barreto F.S."/>
            <person name="Watson E.T."/>
            <person name="Lima T.G."/>
            <person name="Willett C.S."/>
            <person name="Edmands S."/>
            <person name="Li W."/>
            <person name="Burton R.S."/>
        </authorList>
    </citation>
    <scope>NUCLEOTIDE SEQUENCE [LARGE SCALE GENOMIC DNA]</scope>
    <source>
        <strain evidence="6 7">San Diego</strain>
    </source>
</reference>
<dbReference type="Proteomes" id="UP000318571">
    <property type="component" value="Chromosome 10"/>
</dbReference>
<keyword evidence="7" id="KW-1185">Reference proteome</keyword>
<dbReference type="InterPro" id="IPR012677">
    <property type="entry name" value="Nucleotide-bd_a/b_plait_sf"/>
</dbReference>
<feature type="region of interest" description="Disordered" evidence="4">
    <location>
        <begin position="269"/>
        <end position="304"/>
    </location>
</feature>
<dbReference type="InterPro" id="IPR035979">
    <property type="entry name" value="RBD_domain_sf"/>
</dbReference>
<protein>
    <recommendedName>
        <fullName evidence="5">RRM domain-containing protein</fullName>
    </recommendedName>
</protein>
<dbReference type="EMBL" id="VCGU01000458">
    <property type="protein sequence ID" value="TRY62879.1"/>
    <property type="molecule type" value="Genomic_DNA"/>
</dbReference>
<feature type="domain" description="RRM" evidence="5">
    <location>
        <begin position="106"/>
        <end position="184"/>
    </location>
</feature>
<dbReference type="Pfam" id="PF00076">
    <property type="entry name" value="RRM_1"/>
    <property type="match status" value="3"/>
</dbReference>